<dbReference type="AlphaFoldDB" id="A0A9Q3KEY6"/>
<accession>A0A9Q3KEY6</accession>
<dbReference type="OrthoDB" id="2505547at2759"/>
<dbReference type="EMBL" id="AVOT02101921">
    <property type="protein sequence ID" value="MBW0578020.1"/>
    <property type="molecule type" value="Genomic_DNA"/>
</dbReference>
<comment type="caution">
    <text evidence="1">The sequence shown here is derived from an EMBL/GenBank/DDBJ whole genome shotgun (WGS) entry which is preliminary data.</text>
</comment>
<name>A0A9Q3KEY6_9BASI</name>
<dbReference type="Proteomes" id="UP000765509">
    <property type="component" value="Unassembled WGS sequence"/>
</dbReference>
<sequence length="135" mass="14905">MALLSPPPPISSFQSVSCLTSLAYERFMQEHYPEADCFDHHQSNGGNLTEWVACLNRVLCIAFNSMKLIDDAPSLLDNGSLAENCAILNFIDTFIPPNFTLCIGIIPSRTSAKNFFDAIEAQCCPGSRFQKLKVV</sequence>
<evidence type="ECO:0000313" key="1">
    <source>
        <dbReference type="EMBL" id="MBW0578020.1"/>
    </source>
</evidence>
<reference evidence="1" key="1">
    <citation type="submission" date="2021-03" db="EMBL/GenBank/DDBJ databases">
        <title>Draft genome sequence of rust myrtle Austropuccinia psidii MF-1, a brazilian biotype.</title>
        <authorList>
            <person name="Quecine M.C."/>
            <person name="Pachon D.M.R."/>
            <person name="Bonatelli M.L."/>
            <person name="Correr F.H."/>
            <person name="Franceschini L.M."/>
            <person name="Leite T.F."/>
            <person name="Margarido G.R.A."/>
            <person name="Almeida C.A."/>
            <person name="Ferrarezi J.A."/>
            <person name="Labate C.A."/>
        </authorList>
    </citation>
    <scope>NUCLEOTIDE SEQUENCE</scope>
    <source>
        <strain evidence="1">MF-1</strain>
    </source>
</reference>
<organism evidence="1 2">
    <name type="scientific">Austropuccinia psidii MF-1</name>
    <dbReference type="NCBI Taxonomy" id="1389203"/>
    <lineage>
        <taxon>Eukaryota</taxon>
        <taxon>Fungi</taxon>
        <taxon>Dikarya</taxon>
        <taxon>Basidiomycota</taxon>
        <taxon>Pucciniomycotina</taxon>
        <taxon>Pucciniomycetes</taxon>
        <taxon>Pucciniales</taxon>
        <taxon>Sphaerophragmiaceae</taxon>
        <taxon>Austropuccinia</taxon>
    </lineage>
</organism>
<gene>
    <name evidence="1" type="ORF">O181_117735</name>
</gene>
<evidence type="ECO:0000313" key="2">
    <source>
        <dbReference type="Proteomes" id="UP000765509"/>
    </source>
</evidence>
<keyword evidence="2" id="KW-1185">Reference proteome</keyword>
<protein>
    <submittedName>
        <fullName evidence="1">Uncharacterized protein</fullName>
    </submittedName>
</protein>
<proteinExistence type="predicted"/>